<dbReference type="Pfam" id="PF07980">
    <property type="entry name" value="SusD_RagB"/>
    <property type="match status" value="1"/>
</dbReference>
<keyword evidence="3 6" id="KW-0732">Signal</keyword>
<evidence type="ECO:0000256" key="1">
    <source>
        <dbReference type="ARBA" id="ARBA00004442"/>
    </source>
</evidence>
<evidence type="ECO:0000313" key="10">
    <source>
        <dbReference type="Proteomes" id="UP000544222"/>
    </source>
</evidence>
<dbReference type="RefSeq" id="WP_183414229.1">
    <property type="nucleotide sequence ID" value="NZ_JACHYB010000002.1"/>
</dbReference>
<evidence type="ECO:0000313" key="9">
    <source>
        <dbReference type="EMBL" id="MBB3188486.1"/>
    </source>
</evidence>
<proteinExistence type="inferred from homology"/>
<dbReference type="CDD" id="cd08977">
    <property type="entry name" value="SusD"/>
    <property type="match status" value="1"/>
</dbReference>
<keyword evidence="4" id="KW-0472">Membrane</keyword>
<evidence type="ECO:0000259" key="7">
    <source>
        <dbReference type="Pfam" id="PF07980"/>
    </source>
</evidence>
<dbReference type="Pfam" id="PF14322">
    <property type="entry name" value="SusD-like_3"/>
    <property type="match status" value="1"/>
</dbReference>
<evidence type="ECO:0000256" key="6">
    <source>
        <dbReference type="SAM" id="SignalP"/>
    </source>
</evidence>
<dbReference type="AlphaFoldDB" id="A0A7W5DSX4"/>
<comment type="caution">
    <text evidence="9">The sequence shown here is derived from an EMBL/GenBank/DDBJ whole genome shotgun (WGS) entry which is preliminary data.</text>
</comment>
<evidence type="ECO:0000256" key="4">
    <source>
        <dbReference type="ARBA" id="ARBA00023136"/>
    </source>
</evidence>
<dbReference type="Proteomes" id="UP000544222">
    <property type="component" value="Unassembled WGS sequence"/>
</dbReference>
<accession>A0A7W5DSX4</accession>
<comment type="subcellular location">
    <subcellularLocation>
        <location evidence="1">Cell outer membrane</location>
    </subcellularLocation>
</comment>
<feature type="domain" description="SusD-like N-terminal" evidence="8">
    <location>
        <begin position="96"/>
        <end position="225"/>
    </location>
</feature>
<keyword evidence="5" id="KW-0998">Cell outer membrane</keyword>
<evidence type="ECO:0000256" key="3">
    <source>
        <dbReference type="ARBA" id="ARBA00022729"/>
    </source>
</evidence>
<dbReference type="EMBL" id="JACHYB010000002">
    <property type="protein sequence ID" value="MBB3188486.1"/>
    <property type="molecule type" value="Genomic_DNA"/>
</dbReference>
<protein>
    <recommendedName>
        <fullName evidence="11">RagB/SusD family nutrient uptake outer membrane protein</fullName>
    </recommendedName>
</protein>
<gene>
    <name evidence="9" type="ORF">FHX64_002684</name>
</gene>
<keyword evidence="10" id="KW-1185">Reference proteome</keyword>
<dbReference type="SUPFAM" id="SSF48452">
    <property type="entry name" value="TPR-like"/>
    <property type="match status" value="1"/>
</dbReference>
<dbReference type="PROSITE" id="PS51257">
    <property type="entry name" value="PROKAR_LIPOPROTEIN"/>
    <property type="match status" value="1"/>
</dbReference>
<name>A0A7W5DSX4_9PORP</name>
<evidence type="ECO:0008006" key="11">
    <source>
        <dbReference type="Google" id="ProtNLM"/>
    </source>
</evidence>
<dbReference type="Gene3D" id="1.25.40.390">
    <property type="match status" value="1"/>
</dbReference>
<evidence type="ECO:0000259" key="8">
    <source>
        <dbReference type="Pfam" id="PF14322"/>
    </source>
</evidence>
<sequence length="542" mass="58721">MKTYKIFTIAVVAILSLGSCTNFLTTQLTSSKTSDSYYQTPSDAATALVGCYNGLDLIWNSGVAVPLMAEVESDNCFGGTGSSDGYGYEMMDEFNKSVSPSDVSLFEGDWEAYYQAIYRCNTLIGKIGQVNWGKDTASAKTDEGEAKFLRAYLYYDLVRLFEKVPLITVPTMANVPQASPDSTYAQIISDLKYAAANLPSTPYPNVVNGRATKWAAEAMLARVFLFYTGYYGKADCAGFTKADALAAIDDVRDNSGYGLVTDYTTLWPAASAAKGVTYAGEDNKEVIFSIKYTGNGNYSGNITGNPFAIMTGMRIGAGGGTSIYPYAYGWGAATVDPKLWNAFSASDSRRFASITSITDEGLDTKYTTITGKAFTGDNNREYTGYYLKKYSPMCDSLNNALPNTNYLVAQPQDYFDMRYADVLLMAAELELGTNSGQALIDFNRVHTRAGLTAATSITLADIMNERRLEFAGEGIRYWDLLRQGIQTAATTIVANTTASYLSDGTSSPAITVANIEATRGFQQIPENQITLSGGVLKQNAGW</sequence>
<dbReference type="InterPro" id="IPR012944">
    <property type="entry name" value="SusD_RagB_dom"/>
</dbReference>
<feature type="domain" description="RagB/SusD" evidence="7">
    <location>
        <begin position="354"/>
        <end position="542"/>
    </location>
</feature>
<dbReference type="InterPro" id="IPR011990">
    <property type="entry name" value="TPR-like_helical_dom_sf"/>
</dbReference>
<comment type="similarity">
    <text evidence="2">Belongs to the SusD family.</text>
</comment>
<feature type="chain" id="PRO_5031322115" description="RagB/SusD family nutrient uptake outer membrane protein" evidence="6">
    <location>
        <begin position="25"/>
        <end position="542"/>
    </location>
</feature>
<reference evidence="9 10" key="1">
    <citation type="submission" date="2020-08" db="EMBL/GenBank/DDBJ databases">
        <title>Genomic Encyclopedia of Type Strains, Phase IV (KMG-IV): sequencing the most valuable type-strain genomes for metagenomic binning, comparative biology and taxonomic classification.</title>
        <authorList>
            <person name="Goeker M."/>
        </authorList>
    </citation>
    <scope>NUCLEOTIDE SEQUENCE [LARGE SCALE GENOMIC DNA]</scope>
    <source>
        <strain evidence="9 10">DSM 27471</strain>
    </source>
</reference>
<dbReference type="InterPro" id="IPR033985">
    <property type="entry name" value="SusD-like_N"/>
</dbReference>
<dbReference type="GO" id="GO:0009279">
    <property type="term" value="C:cell outer membrane"/>
    <property type="evidence" value="ECO:0007669"/>
    <property type="project" value="UniProtKB-SubCell"/>
</dbReference>
<organism evidence="9 10">
    <name type="scientific">Microbacter margulisiae</name>
    <dbReference type="NCBI Taxonomy" id="1350067"/>
    <lineage>
        <taxon>Bacteria</taxon>
        <taxon>Pseudomonadati</taxon>
        <taxon>Bacteroidota</taxon>
        <taxon>Bacteroidia</taxon>
        <taxon>Bacteroidales</taxon>
        <taxon>Porphyromonadaceae</taxon>
        <taxon>Microbacter</taxon>
    </lineage>
</organism>
<feature type="signal peptide" evidence="6">
    <location>
        <begin position="1"/>
        <end position="24"/>
    </location>
</feature>
<evidence type="ECO:0000256" key="5">
    <source>
        <dbReference type="ARBA" id="ARBA00023237"/>
    </source>
</evidence>
<evidence type="ECO:0000256" key="2">
    <source>
        <dbReference type="ARBA" id="ARBA00006275"/>
    </source>
</evidence>